<keyword evidence="5 10" id="KW-0418">Kinase</keyword>
<dbReference type="PANTHER" id="PTHR12358">
    <property type="entry name" value="SPHINGOSINE KINASE"/>
    <property type="match status" value="1"/>
</dbReference>
<evidence type="ECO:0000256" key="7">
    <source>
        <dbReference type="ARBA" id="ARBA00023209"/>
    </source>
</evidence>
<gene>
    <name evidence="10" type="ORF">D7V94_19250</name>
</gene>
<dbReference type="SUPFAM" id="SSF111331">
    <property type="entry name" value="NAD kinase/diacylglycerol kinase-like"/>
    <property type="match status" value="1"/>
</dbReference>
<keyword evidence="3" id="KW-0808">Transferase</keyword>
<dbReference type="Gene3D" id="3.40.50.10330">
    <property type="entry name" value="Probable inorganic polyphosphate/atp-NAD kinase, domain 1"/>
    <property type="match status" value="1"/>
</dbReference>
<keyword evidence="7" id="KW-0594">Phospholipid biosynthesis</keyword>
<comment type="caution">
    <text evidence="10">The sequence shown here is derived from an EMBL/GenBank/DDBJ whole genome shotgun (WGS) entry which is preliminary data.</text>
</comment>
<dbReference type="GO" id="GO:0008654">
    <property type="term" value="P:phospholipid biosynthetic process"/>
    <property type="evidence" value="ECO:0007669"/>
    <property type="project" value="UniProtKB-KW"/>
</dbReference>
<keyword evidence="4" id="KW-0547">Nucleotide-binding</keyword>
<dbReference type="InterPro" id="IPR017438">
    <property type="entry name" value="ATP-NAD_kinase_N"/>
</dbReference>
<dbReference type="EMBL" id="RAYQ01000027">
    <property type="protein sequence ID" value="RKI88634.1"/>
    <property type="molecule type" value="Genomic_DNA"/>
</dbReference>
<dbReference type="InterPro" id="IPR050187">
    <property type="entry name" value="Lipid_Phosphate_FormReg"/>
</dbReference>
<dbReference type="InterPro" id="IPR045540">
    <property type="entry name" value="YegS/DAGK_C"/>
</dbReference>
<dbReference type="PROSITE" id="PS50146">
    <property type="entry name" value="DAGK"/>
    <property type="match status" value="1"/>
</dbReference>
<dbReference type="Proteomes" id="UP000280696">
    <property type="component" value="Unassembled WGS sequence"/>
</dbReference>
<sequence length="324" mass="35811">MYYIIVNPASKSGRGAKIWSELQPVLDKKEIAYKVFFSKGVEHITKLVRDLSTSLLKAESDFILKLIVLGGDGTLNETLQGISDFNRVQIGYIPTGSSNDMARDLGLPRNPCEILENILSCTEPVLMDLGCLTYDQTAGRSGGQTDGQPALKRYFSVSTGIGFDAAVCQEALVSRFKNILNKLGFGKLTYLSIALKQLLLARKVACTITLDDERQINLPKFLFIASMIHQYEGGGFKFCPGADFRDGLIDICAVGNIPKWLILIALPTAFSGEHYRFEGIDRYSASKIHLETSVPLWVHTDGEVTMKSSSITITCEQKKLHFLI</sequence>
<keyword evidence="7" id="KW-0443">Lipid metabolism</keyword>
<evidence type="ECO:0000256" key="5">
    <source>
        <dbReference type="ARBA" id="ARBA00022777"/>
    </source>
</evidence>
<evidence type="ECO:0000256" key="1">
    <source>
        <dbReference type="ARBA" id="ARBA00001946"/>
    </source>
</evidence>
<comment type="similarity">
    <text evidence="2">Belongs to the diacylglycerol/lipid kinase family.</text>
</comment>
<dbReference type="Pfam" id="PF19279">
    <property type="entry name" value="YegS_C"/>
    <property type="match status" value="1"/>
</dbReference>
<evidence type="ECO:0000313" key="11">
    <source>
        <dbReference type="Proteomes" id="UP000280696"/>
    </source>
</evidence>
<keyword evidence="7" id="KW-0444">Lipid biosynthesis</keyword>
<proteinExistence type="inferred from homology"/>
<protein>
    <submittedName>
        <fullName evidence="10">Diacylglycerol kinase family lipid kinase</fullName>
    </submittedName>
</protein>
<dbReference type="SMART" id="SM00046">
    <property type="entry name" value="DAGKc"/>
    <property type="match status" value="1"/>
</dbReference>
<evidence type="ECO:0000313" key="10">
    <source>
        <dbReference type="EMBL" id="RKI88634.1"/>
    </source>
</evidence>
<dbReference type="RefSeq" id="WP_120471934.1">
    <property type="nucleotide sequence ID" value="NZ_RAYQ01000027.1"/>
</dbReference>
<evidence type="ECO:0000256" key="6">
    <source>
        <dbReference type="ARBA" id="ARBA00022840"/>
    </source>
</evidence>
<dbReference type="OrthoDB" id="9786026at2"/>
<dbReference type="GO" id="GO:0005524">
    <property type="term" value="F:ATP binding"/>
    <property type="evidence" value="ECO:0007669"/>
    <property type="project" value="UniProtKB-KW"/>
</dbReference>
<feature type="domain" description="DAGKc" evidence="9">
    <location>
        <begin position="1"/>
        <end position="136"/>
    </location>
</feature>
<keyword evidence="11" id="KW-1185">Reference proteome</keyword>
<dbReference type="Pfam" id="PF00781">
    <property type="entry name" value="DAGK_cat"/>
    <property type="match status" value="1"/>
</dbReference>
<comment type="cofactor">
    <cofactor evidence="1">
        <name>Mg(2+)</name>
        <dbReference type="ChEBI" id="CHEBI:18420"/>
    </cofactor>
</comment>
<dbReference type="PANTHER" id="PTHR12358:SF54">
    <property type="entry name" value="SPHINGOSINE KINASE RELATED PROTEIN"/>
    <property type="match status" value="1"/>
</dbReference>
<evidence type="ECO:0000256" key="4">
    <source>
        <dbReference type="ARBA" id="ARBA00022741"/>
    </source>
</evidence>
<accession>A0A3A9ABY4</accession>
<dbReference type="InterPro" id="IPR001206">
    <property type="entry name" value="Diacylglycerol_kinase_cat_dom"/>
</dbReference>
<keyword evidence="8" id="KW-1208">Phospholipid metabolism</keyword>
<name>A0A3A9ABY4_9FIRM</name>
<organism evidence="10 11">
    <name type="scientific">Parablautia intestinalis</name>
    <dbReference type="NCBI Taxonomy" id="2320100"/>
    <lineage>
        <taxon>Bacteria</taxon>
        <taxon>Bacillati</taxon>
        <taxon>Bacillota</taxon>
        <taxon>Clostridia</taxon>
        <taxon>Lachnospirales</taxon>
        <taxon>Lachnospiraceae</taxon>
        <taxon>Parablautia</taxon>
    </lineage>
</organism>
<keyword evidence="6" id="KW-0067">ATP-binding</keyword>
<reference evidence="10 11" key="1">
    <citation type="submission" date="2018-09" db="EMBL/GenBank/DDBJ databases">
        <title>Murine metabolic-syndrome-specific gut microbial biobank.</title>
        <authorList>
            <person name="Liu C."/>
        </authorList>
    </citation>
    <scope>NUCLEOTIDE SEQUENCE [LARGE SCALE GENOMIC DNA]</scope>
    <source>
        <strain evidence="10 11">0.1xD8-82</strain>
    </source>
</reference>
<dbReference type="GO" id="GO:0016301">
    <property type="term" value="F:kinase activity"/>
    <property type="evidence" value="ECO:0007669"/>
    <property type="project" value="UniProtKB-KW"/>
</dbReference>
<evidence type="ECO:0000259" key="9">
    <source>
        <dbReference type="PROSITE" id="PS50146"/>
    </source>
</evidence>
<evidence type="ECO:0000256" key="8">
    <source>
        <dbReference type="ARBA" id="ARBA00023264"/>
    </source>
</evidence>
<evidence type="ECO:0000256" key="3">
    <source>
        <dbReference type="ARBA" id="ARBA00022679"/>
    </source>
</evidence>
<dbReference type="AlphaFoldDB" id="A0A3A9ABY4"/>
<evidence type="ECO:0000256" key="2">
    <source>
        <dbReference type="ARBA" id="ARBA00005983"/>
    </source>
</evidence>
<dbReference type="Gene3D" id="2.60.200.40">
    <property type="match status" value="1"/>
</dbReference>
<dbReference type="InterPro" id="IPR016064">
    <property type="entry name" value="NAD/diacylglycerol_kinase_sf"/>
</dbReference>